<dbReference type="Proteomes" id="UP000708148">
    <property type="component" value="Unassembled WGS sequence"/>
</dbReference>
<keyword evidence="3" id="KW-1185">Reference proteome</keyword>
<gene>
    <name evidence="2" type="ORF">OSTQU699_LOCUS7888</name>
</gene>
<feature type="compositionally biased region" description="Polar residues" evidence="1">
    <location>
        <begin position="607"/>
        <end position="623"/>
    </location>
</feature>
<feature type="compositionally biased region" description="Low complexity" evidence="1">
    <location>
        <begin position="1"/>
        <end position="11"/>
    </location>
</feature>
<dbReference type="InterPro" id="IPR016024">
    <property type="entry name" value="ARM-type_fold"/>
</dbReference>
<evidence type="ECO:0000313" key="3">
    <source>
        <dbReference type="Proteomes" id="UP000708148"/>
    </source>
</evidence>
<feature type="region of interest" description="Disordered" evidence="1">
    <location>
        <begin position="579"/>
        <end position="630"/>
    </location>
</feature>
<dbReference type="SUPFAM" id="SSF48371">
    <property type="entry name" value="ARM repeat"/>
    <property type="match status" value="1"/>
</dbReference>
<organism evidence="2 3">
    <name type="scientific">Ostreobium quekettii</name>
    <dbReference type="NCBI Taxonomy" id="121088"/>
    <lineage>
        <taxon>Eukaryota</taxon>
        <taxon>Viridiplantae</taxon>
        <taxon>Chlorophyta</taxon>
        <taxon>core chlorophytes</taxon>
        <taxon>Ulvophyceae</taxon>
        <taxon>TCBD clade</taxon>
        <taxon>Bryopsidales</taxon>
        <taxon>Ostreobineae</taxon>
        <taxon>Ostreobiaceae</taxon>
        <taxon>Ostreobium</taxon>
    </lineage>
</organism>
<evidence type="ECO:0000256" key="1">
    <source>
        <dbReference type="SAM" id="MobiDB-lite"/>
    </source>
</evidence>
<feature type="compositionally biased region" description="Basic and acidic residues" evidence="1">
    <location>
        <begin position="592"/>
        <end position="602"/>
    </location>
</feature>
<dbReference type="OrthoDB" id="572171at2759"/>
<dbReference type="EMBL" id="CAJHUC010001861">
    <property type="protein sequence ID" value="CAD7702531.1"/>
    <property type="molecule type" value="Genomic_DNA"/>
</dbReference>
<protein>
    <recommendedName>
        <fullName evidence="4">Armadillo repeat-containing protein 6</fullName>
    </recommendedName>
</protein>
<feature type="region of interest" description="Disordered" evidence="1">
    <location>
        <begin position="1"/>
        <end position="31"/>
    </location>
</feature>
<evidence type="ECO:0000313" key="2">
    <source>
        <dbReference type="EMBL" id="CAD7702531.1"/>
    </source>
</evidence>
<name>A0A8S1JF50_9CHLO</name>
<proteinExistence type="predicted"/>
<reference evidence="2" key="1">
    <citation type="submission" date="2020-12" db="EMBL/GenBank/DDBJ databases">
        <authorList>
            <person name="Iha C."/>
        </authorList>
    </citation>
    <scope>NUCLEOTIDE SEQUENCE</scope>
</reference>
<feature type="compositionally biased region" description="Gly residues" evidence="1">
    <location>
        <begin position="12"/>
        <end position="24"/>
    </location>
</feature>
<comment type="caution">
    <text evidence="2">The sequence shown here is derived from an EMBL/GenBank/DDBJ whole genome shotgun (WGS) entry which is preliminary data.</text>
</comment>
<evidence type="ECO:0008006" key="4">
    <source>
        <dbReference type="Google" id="ProtNLM"/>
    </source>
</evidence>
<dbReference type="AlphaFoldDB" id="A0A8S1JF50"/>
<dbReference type="InterPro" id="IPR011989">
    <property type="entry name" value="ARM-like"/>
</dbReference>
<dbReference type="Gene3D" id="1.25.10.10">
    <property type="entry name" value="Leucine-rich Repeat Variant"/>
    <property type="match status" value="2"/>
</dbReference>
<accession>A0A8S1JF50</accession>
<sequence>MAGNSASLSSITGGGLTSGSQGGDSGDEPWGDREWVREAVDRLGAVTPTNLDALDDVKRQLRGSTRLHFDFTQCGGIKALQGLLAKGNSIIQMKCMVSLEALAANEDVRSSFRETGVVEFILRLIQSSARKPHSKRRHSGGEIIRLLAGCQPRCGTPLNSRCTSDMRRVGGPSVPEAMFQVECLRERPLPLWYHTSNSILPWGTEAVACLVDILMANVGDRIQEAAEHIIKKILHVSQFTAHIIIEKRDIAALVELVTVVNPTAVLGMKVLTFLCIMHPSNEVTFVRTGGLTAMVQAMRADALSGTVCGEMAAWSTAYFGSKSVENAERLLEMGVADVLVEMLQSTDYCSREAAARAMLCTLQSMAQAGSDGRIMFCEANAIPAILGVVQDGGYHSRQQEVLLDLIRIASEFARVEEYRKEMLRAGAPETMNEGLTGCSAAVLDASKKLQKLLMPNRVLRPRQWPSQPMFQPPESWMGDGCGGRLLQSVSLCFRRSESYRIHDADAVAANALAGAPLDLCHWSSQPVEEVPQIRTRNRMEWVEYAWEDSPRGRENLDTIDEHQVSNSGLTDVMRTALYSETSPPTRRGIGRHSLEPRVHQEGFKGPSSASLTGRSTSGSQSDLFASDDFV</sequence>